<dbReference type="EMBL" id="JAMWFV010000354">
    <property type="protein sequence ID" value="MDG6146510.1"/>
    <property type="molecule type" value="Genomic_DNA"/>
</dbReference>
<reference evidence="2" key="1">
    <citation type="submission" date="2022-06" db="EMBL/GenBank/DDBJ databases">
        <title>Lactococcus from bovine mastitis in China.</title>
        <authorList>
            <person name="Lin Y."/>
            <person name="Han B."/>
        </authorList>
    </citation>
    <scope>NUCLEOTIDE SEQUENCE</scope>
    <source>
        <strain evidence="2">Ningxia-I-26</strain>
    </source>
</reference>
<name>A0A9X4P2H7_9LACT</name>
<accession>A0A9X4P2H7</accession>
<organism evidence="2 3">
    <name type="scientific">Lactococcus formosensis</name>
    <dbReference type="NCBI Taxonomy" id="1281486"/>
    <lineage>
        <taxon>Bacteria</taxon>
        <taxon>Bacillati</taxon>
        <taxon>Bacillota</taxon>
        <taxon>Bacilli</taxon>
        <taxon>Lactobacillales</taxon>
        <taxon>Streptococcaceae</taxon>
        <taxon>Lactococcus</taxon>
    </lineage>
</organism>
<comment type="caution">
    <text evidence="2">The sequence shown here is derived from an EMBL/GenBank/DDBJ whole genome shotgun (WGS) entry which is preliminary data.</text>
</comment>
<proteinExistence type="predicted"/>
<dbReference type="AlphaFoldDB" id="A0A9X4P2H7"/>
<gene>
    <name evidence="2" type="ORF">NF717_12775</name>
</gene>
<protein>
    <recommendedName>
        <fullName evidence="1">NAD-specific glutamate dehydrogenase C-terminal domain-containing protein</fullName>
    </recommendedName>
</protein>
<evidence type="ECO:0000313" key="2">
    <source>
        <dbReference type="EMBL" id="MDG6146510.1"/>
    </source>
</evidence>
<dbReference type="RefSeq" id="WP_279369284.1">
    <property type="nucleotide sequence ID" value="NZ_JAMWFV010000354.1"/>
</dbReference>
<dbReference type="Pfam" id="PF21074">
    <property type="entry name" value="GDH_C"/>
    <property type="match status" value="1"/>
</dbReference>
<evidence type="ECO:0000259" key="1">
    <source>
        <dbReference type="Pfam" id="PF21074"/>
    </source>
</evidence>
<evidence type="ECO:0000313" key="3">
    <source>
        <dbReference type="Proteomes" id="UP001153199"/>
    </source>
</evidence>
<feature type="domain" description="NAD-specific glutamate dehydrogenase C-terminal" evidence="1">
    <location>
        <begin position="1"/>
        <end position="68"/>
    </location>
</feature>
<feature type="non-terminal residue" evidence="2">
    <location>
        <position position="69"/>
    </location>
</feature>
<sequence>PAQGQLALFRRLIAALRGATFWLARRATREDLSVAELVERYGPGFKSLDRLTPDILPTVERAAVDHRTA</sequence>
<feature type="non-terminal residue" evidence="2">
    <location>
        <position position="1"/>
    </location>
</feature>
<dbReference type="Proteomes" id="UP001153199">
    <property type="component" value="Unassembled WGS sequence"/>
</dbReference>
<dbReference type="InterPro" id="IPR048381">
    <property type="entry name" value="GDH_C"/>
</dbReference>
<keyword evidence="3" id="KW-1185">Reference proteome</keyword>